<dbReference type="Proteomes" id="UP001183388">
    <property type="component" value="Unassembled WGS sequence"/>
</dbReference>
<evidence type="ECO:0000313" key="2">
    <source>
        <dbReference type="EMBL" id="MDT0306658.1"/>
    </source>
</evidence>
<evidence type="ECO:0000313" key="3">
    <source>
        <dbReference type="Proteomes" id="UP001183388"/>
    </source>
</evidence>
<keyword evidence="2" id="KW-0808">Transferase</keyword>
<keyword evidence="2" id="KW-0489">Methyltransferase</keyword>
<comment type="caution">
    <text evidence="2">The sequence shown here is derived from an EMBL/GenBank/DDBJ whole genome shotgun (WGS) entry which is preliminary data.</text>
</comment>
<proteinExistence type="predicted"/>
<feature type="domain" description="Methyltransferase" evidence="1">
    <location>
        <begin position="62"/>
        <end position="149"/>
    </location>
</feature>
<evidence type="ECO:0000259" key="1">
    <source>
        <dbReference type="Pfam" id="PF13649"/>
    </source>
</evidence>
<dbReference type="Pfam" id="PF13649">
    <property type="entry name" value="Methyltransf_25"/>
    <property type="match status" value="1"/>
</dbReference>
<gene>
    <name evidence="2" type="ORF">RM780_06740</name>
</gene>
<dbReference type="EMBL" id="JAVREN010000007">
    <property type="protein sequence ID" value="MDT0306658.1"/>
    <property type="molecule type" value="Genomic_DNA"/>
</dbReference>
<keyword evidence="3" id="KW-1185">Reference proteome</keyword>
<dbReference type="InterPro" id="IPR041698">
    <property type="entry name" value="Methyltransf_25"/>
</dbReference>
<dbReference type="InterPro" id="IPR029063">
    <property type="entry name" value="SAM-dependent_MTases_sf"/>
</dbReference>
<sequence>MTAAAPAPAWASDAYAAALRSGRGPLFLRGADGRRLPLDVERWCARPAPADLTVLRRCAGSVLDIGCGPGRMVAALARAARPALGIDTAPAAVALTRREGGTALLRSVFQPLPAEGWWGSVLLMDGNIGIGGDPAALLARVRRLLAPGGLLLAEAAPADVDERLDVRLDPGGPGPLGPPFPWARVGPSALRTHARSTGWRPTGQWTVDDRTFLAFT</sequence>
<accession>A0ABU2L5R5</accession>
<protein>
    <submittedName>
        <fullName evidence="2">Methyltransferase domain-containing protein</fullName>
    </submittedName>
</protein>
<dbReference type="GO" id="GO:0032259">
    <property type="term" value="P:methylation"/>
    <property type="evidence" value="ECO:0007669"/>
    <property type="project" value="UniProtKB-KW"/>
</dbReference>
<dbReference type="SUPFAM" id="SSF53335">
    <property type="entry name" value="S-adenosyl-L-methionine-dependent methyltransferases"/>
    <property type="match status" value="1"/>
</dbReference>
<dbReference type="Gene3D" id="3.40.50.150">
    <property type="entry name" value="Vaccinia Virus protein VP39"/>
    <property type="match status" value="1"/>
</dbReference>
<dbReference type="RefSeq" id="WP_311629598.1">
    <property type="nucleotide sequence ID" value="NZ_JAVREN010000007.1"/>
</dbReference>
<organism evidence="2 3">
    <name type="scientific">Streptomyces boetiae</name>
    <dbReference type="NCBI Taxonomy" id="3075541"/>
    <lineage>
        <taxon>Bacteria</taxon>
        <taxon>Bacillati</taxon>
        <taxon>Actinomycetota</taxon>
        <taxon>Actinomycetes</taxon>
        <taxon>Kitasatosporales</taxon>
        <taxon>Streptomycetaceae</taxon>
        <taxon>Streptomyces</taxon>
    </lineage>
</organism>
<name>A0ABU2L5R5_9ACTN</name>
<reference evidence="3" key="1">
    <citation type="submission" date="2023-07" db="EMBL/GenBank/DDBJ databases">
        <title>30 novel species of actinomycetes from the DSMZ collection.</title>
        <authorList>
            <person name="Nouioui I."/>
        </authorList>
    </citation>
    <scope>NUCLEOTIDE SEQUENCE [LARGE SCALE GENOMIC DNA]</scope>
    <source>
        <strain evidence="3">DSM 44917</strain>
    </source>
</reference>
<dbReference type="GO" id="GO:0008168">
    <property type="term" value="F:methyltransferase activity"/>
    <property type="evidence" value="ECO:0007669"/>
    <property type="project" value="UniProtKB-KW"/>
</dbReference>